<feature type="domain" description="HAMP" evidence="6">
    <location>
        <begin position="311"/>
        <end position="364"/>
    </location>
</feature>
<evidence type="ECO:0000256" key="3">
    <source>
        <dbReference type="ARBA" id="ARBA00022679"/>
    </source>
</evidence>
<gene>
    <name evidence="7" type="ORF">H8S37_13660</name>
</gene>
<comment type="caution">
    <text evidence="7">The sequence shown here is derived from an EMBL/GenBank/DDBJ whole genome shotgun (WGS) entry which is preliminary data.</text>
</comment>
<evidence type="ECO:0000313" key="8">
    <source>
        <dbReference type="Proteomes" id="UP000652477"/>
    </source>
</evidence>
<feature type="transmembrane region" description="Helical" evidence="5">
    <location>
        <begin position="287"/>
        <end position="308"/>
    </location>
</feature>
<dbReference type="EMBL" id="JACOPF010000003">
    <property type="protein sequence ID" value="MBC5689958.1"/>
    <property type="molecule type" value="Genomic_DNA"/>
</dbReference>
<dbReference type="Gene3D" id="6.10.340.10">
    <property type="match status" value="1"/>
</dbReference>
<dbReference type="GO" id="GO:0016020">
    <property type="term" value="C:membrane"/>
    <property type="evidence" value="ECO:0007669"/>
    <property type="project" value="UniProtKB-SubCell"/>
</dbReference>
<evidence type="ECO:0000256" key="1">
    <source>
        <dbReference type="ARBA" id="ARBA00004370"/>
    </source>
</evidence>
<keyword evidence="4 7" id="KW-0418">Kinase</keyword>
<sequence length="598" mass="69295">MKFQKKIIIVYMIFSIIVTGIFGIIYYIMNVKQYRAREYDSIRTVSNVKMEKMEDTLEGMSSVITYFLSDVTILDALQEFATLDTESYEELYYNEAVSTIRIKLSTYYLIDEYYRVVVFNKKGNVISNTNYAGTALDETVSYSDYPWKNKVNYRGGNNVILGLHEDDWGQKEGIEVLSVVKEIQGMDMGYVEVQQDKETLDKMFEDEEENIKYLFMTQNGELLYTNDDSLDAKYFYTQMRNVEGDIKEIESEQGENMLCLRKESDTQDMLLLTLTDTNVNSRAMKEALPVSLVILIGALTISLGYVYLTSRQLTRPIRQLQHFMETTRLDNMNAEIPEKISNDEIEALYVSYRDVLERLNQSMLNEKRMSLLQLQAQFDLLQAQVNPHFIYNVLNVISNRGMLSDDEVICDICGELAGMLRYATNTKEKYASVREEIQYMEQYLHLLKYRYDYKLQYSIHIAQDLYEEMLPKIVLQQIVENAVVHGYEKMQDRMEIEVTGGRNDTGWYLKIHDSGCGITSDKKKELDAAIASVRKKLTKDRSNVELEIGGMGLINIYARLYLLYNENLIFSISSQGEGTDVMIGMKKEEKDVQDTGSR</sequence>
<dbReference type="PROSITE" id="PS50885">
    <property type="entry name" value="HAMP"/>
    <property type="match status" value="1"/>
</dbReference>
<evidence type="ECO:0000256" key="2">
    <source>
        <dbReference type="ARBA" id="ARBA00022553"/>
    </source>
</evidence>
<dbReference type="RefSeq" id="WP_186876620.1">
    <property type="nucleotide sequence ID" value="NZ_JACOPF010000003.1"/>
</dbReference>
<dbReference type="PANTHER" id="PTHR34220">
    <property type="entry name" value="SENSOR HISTIDINE KINASE YPDA"/>
    <property type="match status" value="1"/>
</dbReference>
<dbReference type="SUPFAM" id="SSF55874">
    <property type="entry name" value="ATPase domain of HSP90 chaperone/DNA topoisomerase II/histidine kinase"/>
    <property type="match status" value="1"/>
</dbReference>
<comment type="subcellular location">
    <subcellularLocation>
        <location evidence="1">Membrane</location>
    </subcellularLocation>
</comment>
<dbReference type="InterPro" id="IPR003594">
    <property type="entry name" value="HATPase_dom"/>
</dbReference>
<dbReference type="InterPro" id="IPR050640">
    <property type="entry name" value="Bact_2-comp_sensor_kinase"/>
</dbReference>
<keyword evidence="3" id="KW-0808">Transferase</keyword>
<dbReference type="InterPro" id="IPR010559">
    <property type="entry name" value="Sig_transdc_His_kin_internal"/>
</dbReference>
<feature type="transmembrane region" description="Helical" evidence="5">
    <location>
        <begin position="7"/>
        <end position="29"/>
    </location>
</feature>
<dbReference type="AlphaFoldDB" id="A0A923RRQ0"/>
<protein>
    <submittedName>
        <fullName evidence="7">Histidine kinase</fullName>
    </submittedName>
</protein>
<dbReference type="Pfam" id="PF02518">
    <property type="entry name" value="HATPase_c"/>
    <property type="match status" value="1"/>
</dbReference>
<dbReference type="Gene3D" id="3.30.565.10">
    <property type="entry name" value="Histidine kinase-like ATPase, C-terminal domain"/>
    <property type="match status" value="1"/>
</dbReference>
<dbReference type="PANTHER" id="PTHR34220:SF7">
    <property type="entry name" value="SENSOR HISTIDINE KINASE YPDA"/>
    <property type="match status" value="1"/>
</dbReference>
<accession>A0A923RRQ0</accession>
<proteinExistence type="predicted"/>
<keyword evidence="5" id="KW-0472">Membrane</keyword>
<dbReference type="GO" id="GO:0000155">
    <property type="term" value="F:phosphorelay sensor kinase activity"/>
    <property type="evidence" value="ECO:0007669"/>
    <property type="project" value="InterPro"/>
</dbReference>
<dbReference type="InterPro" id="IPR003660">
    <property type="entry name" value="HAMP_dom"/>
</dbReference>
<evidence type="ECO:0000313" key="7">
    <source>
        <dbReference type="EMBL" id="MBC5689958.1"/>
    </source>
</evidence>
<keyword evidence="8" id="KW-1185">Reference proteome</keyword>
<organism evidence="7 8">
    <name type="scientific">Mediterraneibacter hominis</name>
    <dbReference type="NCBI Taxonomy" id="2763054"/>
    <lineage>
        <taxon>Bacteria</taxon>
        <taxon>Bacillati</taxon>
        <taxon>Bacillota</taxon>
        <taxon>Clostridia</taxon>
        <taxon>Lachnospirales</taxon>
        <taxon>Lachnospiraceae</taxon>
        <taxon>Mediterraneibacter</taxon>
    </lineage>
</organism>
<keyword evidence="2" id="KW-0597">Phosphoprotein</keyword>
<reference evidence="7" key="1">
    <citation type="submission" date="2020-08" db="EMBL/GenBank/DDBJ databases">
        <title>Genome public.</title>
        <authorList>
            <person name="Liu C."/>
            <person name="Sun Q."/>
        </authorList>
    </citation>
    <scope>NUCLEOTIDE SEQUENCE</scope>
    <source>
        <strain evidence="7">NSJ-55</strain>
    </source>
</reference>
<evidence type="ECO:0000259" key="6">
    <source>
        <dbReference type="PROSITE" id="PS50885"/>
    </source>
</evidence>
<dbReference type="Proteomes" id="UP000652477">
    <property type="component" value="Unassembled WGS sequence"/>
</dbReference>
<keyword evidence="5" id="KW-1133">Transmembrane helix</keyword>
<dbReference type="Pfam" id="PF06580">
    <property type="entry name" value="His_kinase"/>
    <property type="match status" value="1"/>
</dbReference>
<keyword evidence="5" id="KW-0812">Transmembrane</keyword>
<dbReference type="InterPro" id="IPR036890">
    <property type="entry name" value="HATPase_C_sf"/>
</dbReference>
<name>A0A923RRQ0_9FIRM</name>
<evidence type="ECO:0000256" key="5">
    <source>
        <dbReference type="SAM" id="Phobius"/>
    </source>
</evidence>
<dbReference type="SMART" id="SM00304">
    <property type="entry name" value="HAMP"/>
    <property type="match status" value="1"/>
</dbReference>
<evidence type="ECO:0000256" key="4">
    <source>
        <dbReference type="ARBA" id="ARBA00022777"/>
    </source>
</evidence>